<dbReference type="PROSITE" id="PS52039">
    <property type="entry name" value="TOPO_IA_2"/>
    <property type="match status" value="1"/>
</dbReference>
<dbReference type="InterPro" id="IPR013826">
    <property type="entry name" value="Topo_IA_cen_sub3"/>
</dbReference>
<evidence type="ECO:0000256" key="1">
    <source>
        <dbReference type="ARBA" id="ARBA00000213"/>
    </source>
</evidence>
<dbReference type="InterPro" id="IPR006171">
    <property type="entry name" value="TOPRIM_dom"/>
</dbReference>
<evidence type="ECO:0000313" key="13">
    <source>
        <dbReference type="Proteomes" id="UP000573599"/>
    </source>
</evidence>
<dbReference type="InterPro" id="IPR003601">
    <property type="entry name" value="Topo_IA_2"/>
</dbReference>
<evidence type="ECO:0000256" key="6">
    <source>
        <dbReference type="ARBA" id="ARBA00023125"/>
    </source>
</evidence>
<evidence type="ECO:0000256" key="9">
    <source>
        <dbReference type="SAM" id="MobiDB-lite"/>
    </source>
</evidence>
<dbReference type="SUPFAM" id="SSF56712">
    <property type="entry name" value="Prokaryotic type I DNA topoisomerase"/>
    <property type="match status" value="1"/>
</dbReference>
<feature type="compositionally biased region" description="Basic residues" evidence="9">
    <location>
        <begin position="897"/>
        <end position="926"/>
    </location>
</feature>
<dbReference type="SMART" id="SM00437">
    <property type="entry name" value="TOP1Ac"/>
    <property type="match status" value="1"/>
</dbReference>
<dbReference type="Pfam" id="PF01131">
    <property type="entry name" value="Topoisom_bac"/>
    <property type="match status" value="1"/>
</dbReference>
<dbReference type="InterPro" id="IPR023405">
    <property type="entry name" value="Topo_IA_core_domain"/>
</dbReference>
<feature type="region of interest" description="Disordered" evidence="9">
    <location>
        <begin position="834"/>
        <end position="938"/>
    </location>
</feature>
<feature type="site" description="Interaction with DNA" evidence="8">
    <location>
        <position position="154"/>
    </location>
</feature>
<evidence type="ECO:0000259" key="11">
    <source>
        <dbReference type="PROSITE" id="PS52039"/>
    </source>
</evidence>
<feature type="site" description="Interaction with DNA" evidence="8">
    <location>
        <position position="527"/>
    </location>
</feature>
<dbReference type="InterPro" id="IPR013497">
    <property type="entry name" value="Topo_IA_cen"/>
</dbReference>
<feature type="compositionally biased region" description="Basic and acidic residues" evidence="9">
    <location>
        <begin position="883"/>
        <end position="893"/>
    </location>
</feature>
<evidence type="ECO:0000256" key="3">
    <source>
        <dbReference type="ARBA" id="ARBA00022723"/>
    </source>
</evidence>
<dbReference type="InterPro" id="IPR000380">
    <property type="entry name" value="Topo_IA"/>
</dbReference>
<dbReference type="Gene3D" id="3.40.50.140">
    <property type="match status" value="1"/>
</dbReference>
<dbReference type="PANTHER" id="PTHR42785:SF1">
    <property type="entry name" value="DNA TOPOISOMERASE"/>
    <property type="match status" value="1"/>
</dbReference>
<dbReference type="RefSeq" id="WP_179421039.1">
    <property type="nucleotide sequence ID" value="NZ_JACCAB010000001.1"/>
</dbReference>
<dbReference type="InterPro" id="IPR025589">
    <property type="entry name" value="Toprim_C_rpt"/>
</dbReference>
<keyword evidence="13" id="KW-1185">Reference proteome</keyword>
<dbReference type="PANTHER" id="PTHR42785">
    <property type="entry name" value="DNA TOPOISOMERASE, TYPE IA, CORE"/>
    <property type="match status" value="1"/>
</dbReference>
<name>A0A852WD13_9MICO</name>
<dbReference type="GO" id="GO:0003917">
    <property type="term" value="F:DNA topoisomerase type I (single strand cut, ATP-independent) activity"/>
    <property type="evidence" value="ECO:0007669"/>
    <property type="project" value="UniProtKB-UniRule"/>
</dbReference>
<dbReference type="AlphaFoldDB" id="A0A852WD13"/>
<dbReference type="InterPro" id="IPR005733">
    <property type="entry name" value="TopoI_bac-type"/>
</dbReference>
<comment type="subunit">
    <text evidence="8">Monomer.</text>
</comment>
<feature type="site" description="Interaction with DNA" evidence="8">
    <location>
        <position position="153"/>
    </location>
</feature>
<feature type="region of interest" description="Interaction with DNA" evidence="8">
    <location>
        <begin position="177"/>
        <end position="182"/>
    </location>
</feature>
<dbReference type="CDD" id="cd00186">
    <property type="entry name" value="TOP1Ac"/>
    <property type="match status" value="1"/>
</dbReference>
<dbReference type="GO" id="GO:0046872">
    <property type="term" value="F:metal ion binding"/>
    <property type="evidence" value="ECO:0007669"/>
    <property type="project" value="UniProtKB-KW"/>
</dbReference>
<dbReference type="CDD" id="cd03363">
    <property type="entry name" value="TOPRIM_TopoIA_TopoI"/>
    <property type="match status" value="1"/>
</dbReference>
<keyword evidence="5 8" id="KW-0799">Topoisomerase</keyword>
<dbReference type="HAMAP" id="MF_00952">
    <property type="entry name" value="Topoisom_1_prok"/>
    <property type="match status" value="1"/>
</dbReference>
<dbReference type="InterPro" id="IPR013825">
    <property type="entry name" value="Topo_IA_cen_sub2"/>
</dbReference>
<comment type="function">
    <text evidence="8">Releases the supercoiling and torsional tension of DNA, which is introduced during the DNA replication and transcription, by transiently cleaving and rejoining one strand of the DNA duplex. Introduces a single-strand break via transesterification at a target site in duplex DNA. The scissile phosphodiester is attacked by the catalytic tyrosine of the enzyme, resulting in the formation of a DNA-(5'-phosphotyrosyl)-enzyme intermediate and the expulsion of a 3'-OH DNA strand. The free DNA strand then undergoes passage around the unbroken strand, thus removing DNA supercoils. Finally, in the religation step, the DNA 3'-OH attacks the covalent intermediate to expel the active-site tyrosine and restore the DNA phosphodiester backbone.</text>
</comment>
<comment type="catalytic activity">
    <reaction evidence="1 8">
        <text>ATP-independent breakage of single-stranded DNA, followed by passage and rejoining.</text>
        <dbReference type="EC" id="5.6.2.1"/>
    </reaction>
</comment>
<feature type="domain" description="Toprim" evidence="10">
    <location>
        <begin position="5"/>
        <end position="128"/>
    </location>
</feature>
<dbReference type="SMART" id="SM00493">
    <property type="entry name" value="TOPRIM"/>
    <property type="match status" value="1"/>
</dbReference>
<evidence type="ECO:0000256" key="8">
    <source>
        <dbReference type="HAMAP-Rule" id="MF_00952"/>
    </source>
</evidence>
<feature type="compositionally biased region" description="Low complexity" evidence="9">
    <location>
        <begin position="927"/>
        <end position="938"/>
    </location>
</feature>
<dbReference type="Gene3D" id="1.10.460.10">
    <property type="entry name" value="Topoisomerase I, domain 2"/>
    <property type="match status" value="1"/>
</dbReference>
<evidence type="ECO:0000256" key="5">
    <source>
        <dbReference type="ARBA" id="ARBA00023029"/>
    </source>
</evidence>
<feature type="site" description="Interaction with DNA" evidence="8">
    <location>
        <position position="324"/>
    </location>
</feature>
<dbReference type="Gene3D" id="1.10.290.10">
    <property type="entry name" value="Topoisomerase I, domain 4"/>
    <property type="match status" value="1"/>
</dbReference>
<feature type="domain" description="Topo IA-type catalytic" evidence="11">
    <location>
        <begin position="143"/>
        <end position="597"/>
    </location>
</feature>
<sequence>MSEGRKLVIVESPAKAKTIGGYLGKDWDVEASVGHIRDIPTPSEMPAEIKKGPFGRFGVDVDNGFEAYYVVDSDKKKKVSELKRLLKGADELYLATDEDREGEAIAWHLLEVLQPKVPVKRMVFHEITKEAIQRAANTTRDLDVAMVDAQETRRILDRLYGYEVSPVLWRKVKAGLSAGRVQSVATRMVVERERERMAFVRASYWDVVGDFTPDGAANQFGARLSAVDDARVATGRDFADDGTLKSKNVVHLDEETANSIARQVISAQVKVTGVQEKPYTRRPSAPFTTSTLQQEASRKLRLSSKNAMRVAQRLYENGYITYMRTDSTTLSEAALTAARQQARDLYGAEYVPDSPRRYEKKVKNAQEAHEAIRPAGDRFRTPAQVAGELRGDEFALYELIWKRTVASQMADARGSTATVKLGATLDDGRVVEFSASGTVITFRGFLAAYEEGRDEERASKAAEAEEERRLPKLSEGVAITTLRAEADGHETSPPPRYTEATLVKAMEEKGIGRPSTYASTVGTIQDRGYVNTRGNALIPTWLAFAVTRLLEEHFTELVDYDFTASMEEDLDRIAGGDEQRARWLHRFYFGGDLGGVQGAGAGGLVGGPGQGLKHLVEDLGEIDARAISTIDIGDGMVVRVGRYGPYVEETVPQGVDLATGEMTDDAATTPRRATINDDIAPDEMTPAKARELLEQSADDGKVLGQDPATGRDIVAKAGRYGPYVTEVLDEETAALKGKAKVKPRTASLFKDMDLATLDLDTALKLLSLPRVVGTSTEEDGTEVEITAQNGRYGPYLKKGTDSRSLATEQQLFDITLEEALAIYAQPKQRGRAATAPLKELGNDPVSGKPMVVKDGRFGPYVTDGETNSTLRKGDDPESITPERGAELLAEKRAKGPTTRKRAAKKTTKKAATKTAAKKSTAKKSTAKKSAATKTASKR</sequence>
<keyword evidence="6 8" id="KW-0238">DNA-binding</keyword>
<feature type="site" description="Interaction with DNA" evidence="8">
    <location>
        <position position="35"/>
    </location>
</feature>
<dbReference type="Proteomes" id="UP000573599">
    <property type="component" value="Unassembled WGS sequence"/>
</dbReference>
<dbReference type="Pfam" id="PF13368">
    <property type="entry name" value="Toprim_C_rpt"/>
    <property type="match status" value="4"/>
</dbReference>
<evidence type="ECO:0000256" key="7">
    <source>
        <dbReference type="ARBA" id="ARBA00023235"/>
    </source>
</evidence>
<dbReference type="InterPro" id="IPR023406">
    <property type="entry name" value="Topo_IA_AS"/>
</dbReference>
<reference evidence="12 13" key="1">
    <citation type="submission" date="2020-07" db="EMBL/GenBank/DDBJ databases">
        <title>Sequencing the genomes of 1000 actinobacteria strains.</title>
        <authorList>
            <person name="Klenk H.-P."/>
        </authorList>
    </citation>
    <scope>NUCLEOTIDE SEQUENCE [LARGE SCALE GENOMIC DNA]</scope>
    <source>
        <strain evidence="12 13">DSM 23987</strain>
    </source>
</reference>
<evidence type="ECO:0000256" key="2">
    <source>
        <dbReference type="ARBA" id="ARBA00009446"/>
    </source>
</evidence>
<feature type="active site" description="O-(5'-phospho-DNA)-tyrosine intermediate" evidence="8">
    <location>
        <position position="322"/>
    </location>
</feature>
<proteinExistence type="inferred from homology"/>
<evidence type="ECO:0000313" key="12">
    <source>
        <dbReference type="EMBL" id="NYG06580.1"/>
    </source>
</evidence>
<feature type="site" description="Interaction with DNA" evidence="8">
    <location>
        <position position="169"/>
    </location>
</feature>
<dbReference type="Gene3D" id="2.70.20.10">
    <property type="entry name" value="Topoisomerase I, domain 3"/>
    <property type="match status" value="1"/>
</dbReference>
<comment type="similarity">
    <text evidence="2 8">Belongs to the type IA topoisomerase family.</text>
</comment>
<dbReference type="InterPro" id="IPR003602">
    <property type="entry name" value="Topo_IA_DNA-bd_dom"/>
</dbReference>
<dbReference type="InterPro" id="IPR013824">
    <property type="entry name" value="Topo_IA_cen_sub1"/>
</dbReference>
<keyword evidence="4" id="KW-0460">Magnesium</keyword>
<gene>
    <name evidence="8" type="primary">topA</name>
    <name evidence="12" type="ORF">BJ986_001067</name>
</gene>
<accession>A0A852WD13</accession>
<dbReference type="PRINTS" id="PR00417">
    <property type="entry name" value="PRTPISMRASEI"/>
</dbReference>
<dbReference type="PROSITE" id="PS00396">
    <property type="entry name" value="TOPO_IA_1"/>
    <property type="match status" value="1"/>
</dbReference>
<dbReference type="SMART" id="SM00436">
    <property type="entry name" value="TOP1Bc"/>
    <property type="match status" value="1"/>
</dbReference>
<dbReference type="Pfam" id="PF01751">
    <property type="entry name" value="Toprim"/>
    <property type="match status" value="1"/>
</dbReference>
<dbReference type="GO" id="GO:0003677">
    <property type="term" value="F:DNA binding"/>
    <property type="evidence" value="ECO:0007669"/>
    <property type="project" value="UniProtKB-KW"/>
</dbReference>
<keyword evidence="7 8" id="KW-0413">Isomerase</keyword>
<evidence type="ECO:0000256" key="4">
    <source>
        <dbReference type="ARBA" id="ARBA00022842"/>
    </source>
</evidence>
<keyword evidence="3" id="KW-0479">Metal-binding</keyword>
<feature type="site" description="Interaction with DNA" evidence="8">
    <location>
        <position position="157"/>
    </location>
</feature>
<evidence type="ECO:0000259" key="10">
    <source>
        <dbReference type="PROSITE" id="PS50880"/>
    </source>
</evidence>
<dbReference type="InterPro" id="IPR034149">
    <property type="entry name" value="TOPRIM_TopoI"/>
</dbReference>
<organism evidence="12 13">
    <name type="scientific">Pedococcus badiiscoriae</name>
    <dbReference type="NCBI Taxonomy" id="642776"/>
    <lineage>
        <taxon>Bacteria</taxon>
        <taxon>Bacillati</taxon>
        <taxon>Actinomycetota</taxon>
        <taxon>Actinomycetes</taxon>
        <taxon>Micrococcales</taxon>
        <taxon>Intrasporangiaceae</taxon>
        <taxon>Pedococcus</taxon>
    </lineage>
</organism>
<dbReference type="PROSITE" id="PS50880">
    <property type="entry name" value="TOPRIM"/>
    <property type="match status" value="1"/>
</dbReference>
<dbReference type="EC" id="5.6.2.1" evidence="8"/>
<dbReference type="NCBIfam" id="TIGR01051">
    <property type="entry name" value="topA_bact"/>
    <property type="match status" value="1"/>
</dbReference>
<dbReference type="InterPro" id="IPR028612">
    <property type="entry name" value="Topoisom_1_IA"/>
</dbReference>
<comment type="caution">
    <text evidence="12">The sequence shown here is derived from an EMBL/GenBank/DDBJ whole genome shotgun (WGS) entry which is preliminary data.</text>
</comment>
<protein>
    <recommendedName>
        <fullName evidence="8">DNA topoisomerase 1</fullName>
        <ecNumber evidence="8">5.6.2.1</ecNumber>
    </recommendedName>
    <alternativeName>
        <fullName evidence="8">DNA topoisomerase I</fullName>
    </alternativeName>
</protein>
<dbReference type="GO" id="GO:0006265">
    <property type="term" value="P:DNA topological change"/>
    <property type="evidence" value="ECO:0007669"/>
    <property type="project" value="UniProtKB-UniRule"/>
</dbReference>
<dbReference type="EMBL" id="JACCAB010000001">
    <property type="protein sequence ID" value="NYG06580.1"/>
    <property type="molecule type" value="Genomic_DNA"/>
</dbReference>
<feature type="site" description="Interaction with DNA" evidence="8">
    <location>
        <position position="162"/>
    </location>
</feature>